<accession>A0ACC0J5N4</accession>
<reference evidence="1 2" key="1">
    <citation type="journal article" date="2022" name="Genome Biol. Evol.">
        <title>The Spruce Budworm Genome: Reconstructing the Evolutionary History of Antifreeze Proteins.</title>
        <authorList>
            <person name="Beliveau C."/>
            <person name="Gagne P."/>
            <person name="Picq S."/>
            <person name="Vernygora O."/>
            <person name="Keeling C.I."/>
            <person name="Pinkney K."/>
            <person name="Doucet D."/>
            <person name="Wen F."/>
            <person name="Johnston J.S."/>
            <person name="Maaroufi H."/>
            <person name="Boyle B."/>
            <person name="Laroche J."/>
            <person name="Dewar K."/>
            <person name="Juretic N."/>
            <person name="Blackburn G."/>
            <person name="Nisole A."/>
            <person name="Brunet B."/>
            <person name="Brandao M."/>
            <person name="Lumley L."/>
            <person name="Duan J."/>
            <person name="Quan G."/>
            <person name="Lucarotti C.J."/>
            <person name="Roe A.D."/>
            <person name="Sperling F.A.H."/>
            <person name="Levesque R.C."/>
            <person name="Cusson M."/>
        </authorList>
    </citation>
    <scope>NUCLEOTIDE SEQUENCE [LARGE SCALE GENOMIC DNA]</scope>
    <source>
        <strain evidence="1">Glfc:IPQL:Cfum</strain>
    </source>
</reference>
<protein>
    <submittedName>
        <fullName evidence="1">Uncharacterized protein</fullName>
    </submittedName>
</protein>
<proteinExistence type="predicted"/>
<organism evidence="1 2">
    <name type="scientific">Choristoneura fumiferana</name>
    <name type="common">Spruce budworm moth</name>
    <name type="synonym">Archips fumiferana</name>
    <dbReference type="NCBI Taxonomy" id="7141"/>
    <lineage>
        <taxon>Eukaryota</taxon>
        <taxon>Metazoa</taxon>
        <taxon>Ecdysozoa</taxon>
        <taxon>Arthropoda</taxon>
        <taxon>Hexapoda</taxon>
        <taxon>Insecta</taxon>
        <taxon>Pterygota</taxon>
        <taxon>Neoptera</taxon>
        <taxon>Endopterygota</taxon>
        <taxon>Lepidoptera</taxon>
        <taxon>Glossata</taxon>
        <taxon>Ditrysia</taxon>
        <taxon>Tortricoidea</taxon>
        <taxon>Tortricidae</taxon>
        <taxon>Tortricinae</taxon>
        <taxon>Choristoneura</taxon>
    </lineage>
</organism>
<gene>
    <name evidence="1" type="ORF">MSG28_008475</name>
</gene>
<comment type="caution">
    <text evidence="1">The sequence shown here is derived from an EMBL/GenBank/DDBJ whole genome shotgun (WGS) entry which is preliminary data.</text>
</comment>
<feature type="non-terminal residue" evidence="1">
    <location>
        <position position="1"/>
    </location>
</feature>
<keyword evidence="2" id="KW-1185">Reference proteome</keyword>
<dbReference type="EMBL" id="CM046114">
    <property type="protein sequence ID" value="KAI8419842.1"/>
    <property type="molecule type" value="Genomic_DNA"/>
</dbReference>
<evidence type="ECO:0000313" key="1">
    <source>
        <dbReference type="EMBL" id="KAI8419842.1"/>
    </source>
</evidence>
<name>A0ACC0J5N4_CHOFU</name>
<sequence>GGWFVAAALHALVALSAAGHNRRSTPTQATLPVTKGGWRPVIGSSGLVFGAFGTAPLHAPPAYKIPLEQYASSPRPLATRDATKLTSIAQSYRPTTLRTVPSSQAPLNQPINTYHNPFGNGLTHYKYVQNFPVESVLIRNPHNPYAARPVFKYPQKVKQPIHNYQHLPNVQPVQFAYQTGKPFDAFSKPADPKLETKKPQQQSSGSETEIYKPEVYKLPDNDVAQQSLSQQVKTAQQQTIPVQNFQNQNFPAQIFPTHPFAQNSRYLSTRNFGPFNVQPVKGRDPGFPTRTTYVPQQPTRQTVFNSFNYSPSYKPNPSQFPSTTPKLQTTANHIHFGTAVTDYNNNVPTQAPKVSTPPKIDPNAGYKGFKASPQDPFSKLHNSNYNKVTTYNPVQTTTLATHFNDYSYPAQQNLQAQNYYDQQTANLNYEKKKQMIHDSFAAGGNQVVSQQYVNSPSSLDGTPNSVPYKATYEVTETYSDERNTHSSKAPWTVTPVSYDLSSYKPTQESVTQQEYVDSVFKPETTPVPEVAEEFAIVTEADKGYENSLLYNGNTESQSRRPLGDDFEPIVQHKLKDYYYKVTPTYDEHSAPKRKKKPTEAYKQTTQAATTSSSTTLANDENNELLVEPLPTLPPNKHFRRPSTPPPTEKEKARKRIKHRRRRPPLANINQNREETSTAKYVQSSTEPSPITEGEEYHAYTRRPTKYKGQPNLTTPGVSDDLTTSALPTISPTFPTIAKKKLGHRRPLTTTTERYETTTQSFRDYDSNKESPIMKIATRPQFPKVTSSPYELKSETPDYSHKQDEKDTPTSDIAVSLSDTLKTRPDKNFSFHRDVKPIEAELVPIKNHRETTTQSIKDSSEVANEISTTTSRVETTSESSTKIQRPRLKNKYESNRPRFSVKDYRNRLSSTTSTTEKSAESHAPKVRFPQRRPYNENRFNSENETVTERKKFTPKEPRHKVVNGTENNDQVEKEIHSVRQSSRVRQTTVDNTEGTTQKISSRIRNGSRRPRPTTEDATETTSPTTVHSKRPLRKKIKDSDIGESVQDVSVTETTTINEHRDDTTSERTRSESAIMKIADKKHHDPVEHLFEHSKRVSDLTLAASKDYNTPGMFKTVSQSSRRVPNYFTIATDDPILPIEAFFPQLNQKKE</sequence>
<dbReference type="Proteomes" id="UP001064048">
    <property type="component" value="Chromosome 14"/>
</dbReference>
<evidence type="ECO:0000313" key="2">
    <source>
        <dbReference type="Proteomes" id="UP001064048"/>
    </source>
</evidence>